<dbReference type="EMBL" id="FOLQ01000002">
    <property type="protein sequence ID" value="SFC82435.1"/>
    <property type="molecule type" value="Genomic_DNA"/>
</dbReference>
<evidence type="ECO:0000256" key="2">
    <source>
        <dbReference type="SAM" id="Phobius"/>
    </source>
</evidence>
<dbReference type="RefSeq" id="WP_245776557.1">
    <property type="nucleotide sequence ID" value="NZ_FOLQ01000002.1"/>
</dbReference>
<gene>
    <name evidence="3" type="ORF">SAMN05216167_102513</name>
</gene>
<organism evidence="3 4">
    <name type="scientific">Spirosoma endophyticum</name>
    <dbReference type="NCBI Taxonomy" id="662367"/>
    <lineage>
        <taxon>Bacteria</taxon>
        <taxon>Pseudomonadati</taxon>
        <taxon>Bacteroidota</taxon>
        <taxon>Cytophagia</taxon>
        <taxon>Cytophagales</taxon>
        <taxon>Cytophagaceae</taxon>
        <taxon>Spirosoma</taxon>
    </lineage>
</organism>
<evidence type="ECO:0000313" key="4">
    <source>
        <dbReference type="Proteomes" id="UP000198598"/>
    </source>
</evidence>
<keyword evidence="4" id="KW-1185">Reference proteome</keyword>
<feature type="transmembrane region" description="Helical" evidence="2">
    <location>
        <begin position="6"/>
        <end position="30"/>
    </location>
</feature>
<dbReference type="AlphaFoldDB" id="A0A1I1MB87"/>
<dbReference type="STRING" id="662367.SAMN05216167_102513"/>
<feature type="transmembrane region" description="Helical" evidence="2">
    <location>
        <begin position="163"/>
        <end position="183"/>
    </location>
</feature>
<keyword evidence="2" id="KW-1133">Transmembrane helix</keyword>
<feature type="transmembrane region" description="Helical" evidence="2">
    <location>
        <begin position="42"/>
        <end position="66"/>
    </location>
</feature>
<sequence length="274" mass="31952">MQTLPIHFDLFAFIILLGVAQGLFLGVFFLTGKRGHSVSNRCMGWLMLALSAVIGEMFLCYTNYMFRVLTFVDFSEPLNFVMAPLFFFFVFARLRGRLPRWWGLHFVPAILWAINSISWLYQPIALKYNNYLHAYHPELPFAHEPPSYLPEDFFGIRDYIDEMTIVSCLVYNVLALVLVYRTYRQSGRPFWQRSPVRLAQLRNQSLLFLVLPPLIVIIKPQFYEDLGDYLLACYLTVIIYVTSIRVMADSSFFVDEPEPQPALPEAEAEPRKKY</sequence>
<keyword evidence="2" id="KW-0472">Membrane</keyword>
<feature type="transmembrane region" description="Helical" evidence="2">
    <location>
        <begin position="229"/>
        <end position="248"/>
    </location>
</feature>
<reference evidence="3 4" key="1">
    <citation type="submission" date="2016-10" db="EMBL/GenBank/DDBJ databases">
        <authorList>
            <person name="de Groot N.N."/>
        </authorList>
    </citation>
    <scope>NUCLEOTIDE SEQUENCE [LARGE SCALE GENOMIC DNA]</scope>
    <source>
        <strain evidence="3 4">DSM 26130</strain>
    </source>
</reference>
<feature type="transmembrane region" description="Helical" evidence="2">
    <location>
        <begin position="101"/>
        <end position="121"/>
    </location>
</feature>
<protein>
    <recommendedName>
        <fullName evidence="5">Histidine kinase N-terminal 7TM region domain-containing protein</fullName>
    </recommendedName>
</protein>
<dbReference type="Proteomes" id="UP000198598">
    <property type="component" value="Unassembled WGS sequence"/>
</dbReference>
<evidence type="ECO:0008006" key="5">
    <source>
        <dbReference type="Google" id="ProtNLM"/>
    </source>
</evidence>
<feature type="region of interest" description="Disordered" evidence="1">
    <location>
        <begin position="255"/>
        <end position="274"/>
    </location>
</feature>
<evidence type="ECO:0000313" key="3">
    <source>
        <dbReference type="EMBL" id="SFC82435.1"/>
    </source>
</evidence>
<proteinExistence type="predicted"/>
<feature type="transmembrane region" description="Helical" evidence="2">
    <location>
        <begin position="78"/>
        <end position="94"/>
    </location>
</feature>
<keyword evidence="2" id="KW-0812">Transmembrane</keyword>
<evidence type="ECO:0000256" key="1">
    <source>
        <dbReference type="SAM" id="MobiDB-lite"/>
    </source>
</evidence>
<name>A0A1I1MB87_9BACT</name>
<accession>A0A1I1MB87</accession>